<dbReference type="Proteomes" id="UP001633002">
    <property type="component" value="Unassembled WGS sequence"/>
</dbReference>
<proteinExistence type="predicted"/>
<protein>
    <recommendedName>
        <fullName evidence="7">Amino acid transporter transmembrane domain-containing protein</fullName>
    </recommendedName>
</protein>
<accession>A0ABD3GW63</accession>
<evidence type="ECO:0000313" key="9">
    <source>
        <dbReference type="Proteomes" id="UP001633002"/>
    </source>
</evidence>
<evidence type="ECO:0000256" key="2">
    <source>
        <dbReference type="ARBA" id="ARBA00022692"/>
    </source>
</evidence>
<evidence type="ECO:0000256" key="5">
    <source>
        <dbReference type="ARBA" id="ARBA00023136"/>
    </source>
</evidence>
<dbReference type="AlphaFoldDB" id="A0ABD3GW63"/>
<keyword evidence="3" id="KW-0029">Amino-acid transport</keyword>
<dbReference type="EMBL" id="JBJQOH010000006">
    <property type="protein sequence ID" value="KAL3682417.1"/>
    <property type="molecule type" value="Genomic_DNA"/>
</dbReference>
<evidence type="ECO:0000313" key="8">
    <source>
        <dbReference type="EMBL" id="KAL3682417.1"/>
    </source>
</evidence>
<reference evidence="8 9" key="1">
    <citation type="submission" date="2024-09" db="EMBL/GenBank/DDBJ databases">
        <title>Chromosome-scale assembly of Riccia sorocarpa.</title>
        <authorList>
            <person name="Paukszto L."/>
        </authorList>
    </citation>
    <scope>NUCLEOTIDE SEQUENCE [LARGE SCALE GENOMIC DNA]</scope>
    <source>
        <strain evidence="8">LP-2024</strain>
        <tissue evidence="8">Aerial parts of the thallus</tissue>
    </source>
</reference>
<keyword evidence="4 6" id="KW-1133">Transmembrane helix</keyword>
<feature type="domain" description="Amino acid transporter transmembrane" evidence="7">
    <location>
        <begin position="2"/>
        <end position="77"/>
    </location>
</feature>
<dbReference type="Pfam" id="PF01490">
    <property type="entry name" value="Aa_trans"/>
    <property type="match status" value="1"/>
</dbReference>
<sequence>MSLLSYENAVGVFAAAAIVSVVGNVGAFQGVVFSHTGTLINFSGLPVYVDISAFCFGGHALFPNINRSMKNQQHFTKGDHEIKLCRFIIQKFVHIWVLDKRSLIDLRLRAGISKAAEDAFLYIVRADAAHLMRLMYPGVVRVIQGLDLATIRQEFPHKCCCPCQIPSCP</sequence>
<keyword evidence="3" id="KW-0813">Transport</keyword>
<name>A0ABD3GW63_9MARC</name>
<keyword evidence="5 6" id="KW-0472">Membrane</keyword>
<keyword evidence="9" id="KW-1185">Reference proteome</keyword>
<gene>
    <name evidence="8" type="ORF">R1sor_000439</name>
</gene>
<evidence type="ECO:0000259" key="7">
    <source>
        <dbReference type="Pfam" id="PF01490"/>
    </source>
</evidence>
<keyword evidence="2 6" id="KW-0812">Transmembrane</keyword>
<evidence type="ECO:0000256" key="1">
    <source>
        <dbReference type="ARBA" id="ARBA00004370"/>
    </source>
</evidence>
<feature type="transmembrane region" description="Helical" evidence="6">
    <location>
        <begin position="39"/>
        <end position="62"/>
    </location>
</feature>
<organism evidence="8 9">
    <name type="scientific">Riccia sorocarpa</name>
    <dbReference type="NCBI Taxonomy" id="122646"/>
    <lineage>
        <taxon>Eukaryota</taxon>
        <taxon>Viridiplantae</taxon>
        <taxon>Streptophyta</taxon>
        <taxon>Embryophyta</taxon>
        <taxon>Marchantiophyta</taxon>
        <taxon>Marchantiopsida</taxon>
        <taxon>Marchantiidae</taxon>
        <taxon>Marchantiales</taxon>
        <taxon>Ricciaceae</taxon>
        <taxon>Riccia</taxon>
    </lineage>
</organism>
<dbReference type="GO" id="GO:0016020">
    <property type="term" value="C:membrane"/>
    <property type="evidence" value="ECO:0007669"/>
    <property type="project" value="UniProtKB-SubCell"/>
</dbReference>
<dbReference type="GO" id="GO:0006865">
    <property type="term" value="P:amino acid transport"/>
    <property type="evidence" value="ECO:0007669"/>
    <property type="project" value="UniProtKB-KW"/>
</dbReference>
<dbReference type="InterPro" id="IPR013057">
    <property type="entry name" value="AA_transpt_TM"/>
</dbReference>
<feature type="transmembrane region" description="Helical" evidence="6">
    <location>
        <begin position="12"/>
        <end position="33"/>
    </location>
</feature>
<comment type="subcellular location">
    <subcellularLocation>
        <location evidence="1">Membrane</location>
    </subcellularLocation>
</comment>
<comment type="caution">
    <text evidence="8">The sequence shown here is derived from an EMBL/GenBank/DDBJ whole genome shotgun (WGS) entry which is preliminary data.</text>
</comment>
<evidence type="ECO:0000256" key="3">
    <source>
        <dbReference type="ARBA" id="ARBA00022970"/>
    </source>
</evidence>
<evidence type="ECO:0000256" key="4">
    <source>
        <dbReference type="ARBA" id="ARBA00022989"/>
    </source>
</evidence>
<evidence type="ECO:0000256" key="6">
    <source>
        <dbReference type="SAM" id="Phobius"/>
    </source>
</evidence>